<organism evidence="2 3">
    <name type="scientific">Sulfurirhabdus autotrophica</name>
    <dbReference type="NCBI Taxonomy" id="1706046"/>
    <lineage>
        <taxon>Bacteria</taxon>
        <taxon>Pseudomonadati</taxon>
        <taxon>Pseudomonadota</taxon>
        <taxon>Betaproteobacteria</taxon>
        <taxon>Nitrosomonadales</taxon>
        <taxon>Sulfuricellaceae</taxon>
        <taxon>Sulfurirhabdus</taxon>
    </lineage>
</organism>
<dbReference type="AlphaFoldDB" id="A0A4R3XV99"/>
<feature type="transmembrane region" description="Helical" evidence="1">
    <location>
        <begin position="12"/>
        <end position="32"/>
    </location>
</feature>
<dbReference type="SUPFAM" id="SSF103501">
    <property type="entry name" value="Respiratory nitrate reductase 1 gamma chain"/>
    <property type="match status" value="1"/>
</dbReference>
<keyword evidence="1" id="KW-0812">Transmembrane</keyword>
<comment type="caution">
    <text evidence="2">The sequence shown here is derived from an EMBL/GenBank/DDBJ whole genome shotgun (WGS) entry which is preliminary data.</text>
</comment>
<evidence type="ECO:0000256" key="1">
    <source>
        <dbReference type="SAM" id="Phobius"/>
    </source>
</evidence>
<sequence length="217" mass="24332">MDLLSFARGPALYWSLAILIFGMLWRLTGILLQKRKPDFSEPRSTATWMGALKLIVIRSWPHKEFASRTAFTVTVSYLFHIGLAIVVFGFLPHILFLKDVFGISWPNLPNSVIYFAGALTIGALIAVMVRRLVNPVLKLISNFDDYFSWFVTITPVFTGLLAAAHLGARYETLLAIHILSVELLFIWFPFGKLMHATLVFVSRGTTGALFARKGAQL</sequence>
<proteinExistence type="predicted"/>
<protein>
    <submittedName>
        <fullName evidence="2">Nitrate reductase gamma subunit</fullName>
    </submittedName>
</protein>
<dbReference type="Proteomes" id="UP000295367">
    <property type="component" value="Unassembled WGS sequence"/>
</dbReference>
<keyword evidence="1" id="KW-1133">Transmembrane helix</keyword>
<feature type="transmembrane region" description="Helical" evidence="1">
    <location>
        <begin position="145"/>
        <end position="166"/>
    </location>
</feature>
<dbReference type="Gene3D" id="1.20.950.20">
    <property type="entry name" value="Transmembrane di-heme cytochromes, Chain C"/>
    <property type="match status" value="1"/>
</dbReference>
<feature type="transmembrane region" description="Helical" evidence="1">
    <location>
        <begin position="111"/>
        <end position="133"/>
    </location>
</feature>
<reference evidence="2 3" key="1">
    <citation type="submission" date="2019-03" db="EMBL/GenBank/DDBJ databases">
        <title>Genomic Encyclopedia of Type Strains, Phase IV (KMG-IV): sequencing the most valuable type-strain genomes for metagenomic binning, comparative biology and taxonomic classification.</title>
        <authorList>
            <person name="Goeker M."/>
        </authorList>
    </citation>
    <scope>NUCLEOTIDE SEQUENCE [LARGE SCALE GENOMIC DNA]</scope>
    <source>
        <strain evidence="2 3">DSM 100309</strain>
    </source>
</reference>
<dbReference type="EMBL" id="SMCO01000030">
    <property type="protein sequence ID" value="TCV80094.1"/>
    <property type="molecule type" value="Genomic_DNA"/>
</dbReference>
<gene>
    <name evidence="2" type="ORF">EDC63_1307</name>
</gene>
<feature type="transmembrane region" description="Helical" evidence="1">
    <location>
        <begin position="70"/>
        <end position="91"/>
    </location>
</feature>
<evidence type="ECO:0000313" key="2">
    <source>
        <dbReference type="EMBL" id="TCV80094.1"/>
    </source>
</evidence>
<evidence type="ECO:0000313" key="3">
    <source>
        <dbReference type="Proteomes" id="UP000295367"/>
    </source>
</evidence>
<keyword evidence="1" id="KW-0472">Membrane</keyword>
<keyword evidence="3" id="KW-1185">Reference proteome</keyword>
<dbReference type="RefSeq" id="WP_124946489.1">
    <property type="nucleotide sequence ID" value="NZ_BHVT01000036.1"/>
</dbReference>
<dbReference type="InterPro" id="IPR036197">
    <property type="entry name" value="NarG-like_sf"/>
</dbReference>
<accession>A0A4R3XV99</accession>
<dbReference type="OrthoDB" id="7872966at2"/>
<name>A0A4R3XV99_9PROT</name>